<accession>A0AAW9PUL5</accession>
<keyword evidence="4" id="KW-1185">Reference proteome</keyword>
<dbReference type="Pfam" id="PF11285">
    <property type="entry name" value="DUF3086"/>
    <property type="match status" value="1"/>
</dbReference>
<gene>
    <name evidence="3" type="ORF">V2H45_20170</name>
</gene>
<keyword evidence="1" id="KW-0175">Coiled coil</keyword>
<name>A0AAW9PUL5_9CYAN</name>
<evidence type="ECO:0000256" key="2">
    <source>
        <dbReference type="SAM" id="MobiDB-lite"/>
    </source>
</evidence>
<dbReference type="RefSeq" id="WP_330485500.1">
    <property type="nucleotide sequence ID" value="NZ_JAZBJZ010000109.1"/>
</dbReference>
<feature type="region of interest" description="Disordered" evidence="2">
    <location>
        <begin position="1"/>
        <end position="53"/>
    </location>
</feature>
<evidence type="ECO:0000256" key="1">
    <source>
        <dbReference type="SAM" id="Coils"/>
    </source>
</evidence>
<dbReference type="EMBL" id="JAZBJZ010000109">
    <property type="protein sequence ID" value="MEE3719064.1"/>
    <property type="molecule type" value="Genomic_DNA"/>
</dbReference>
<reference evidence="3" key="1">
    <citation type="submission" date="2024-01" db="EMBL/GenBank/DDBJ databases">
        <title>Bank of Algae and Cyanobacteria of the Azores (BACA) strain genomes.</title>
        <authorList>
            <person name="Luz R."/>
            <person name="Cordeiro R."/>
            <person name="Fonseca A."/>
            <person name="Goncalves V."/>
        </authorList>
    </citation>
    <scope>NUCLEOTIDE SEQUENCE</scope>
    <source>
        <strain evidence="3">BACA0141</strain>
    </source>
</reference>
<evidence type="ECO:0000313" key="4">
    <source>
        <dbReference type="Proteomes" id="UP001333818"/>
    </source>
</evidence>
<feature type="coiled-coil region" evidence="1">
    <location>
        <begin position="103"/>
        <end position="174"/>
    </location>
</feature>
<proteinExistence type="predicted"/>
<dbReference type="AlphaFoldDB" id="A0AAW9PUL5"/>
<protein>
    <submittedName>
        <fullName evidence="3">DUF3086 domain-containing protein</fullName>
    </submittedName>
</protein>
<feature type="compositionally biased region" description="Basic and acidic residues" evidence="2">
    <location>
        <begin position="19"/>
        <end position="31"/>
    </location>
</feature>
<comment type="caution">
    <text evidence="3">The sequence shown here is derived from an EMBL/GenBank/DDBJ whole genome shotgun (WGS) entry which is preliminary data.</text>
</comment>
<organism evidence="3 4">
    <name type="scientific">Tumidithrix elongata BACA0141</name>
    <dbReference type="NCBI Taxonomy" id="2716417"/>
    <lineage>
        <taxon>Bacteria</taxon>
        <taxon>Bacillati</taxon>
        <taxon>Cyanobacteriota</taxon>
        <taxon>Cyanophyceae</taxon>
        <taxon>Pseudanabaenales</taxon>
        <taxon>Pseudanabaenaceae</taxon>
        <taxon>Tumidithrix</taxon>
        <taxon>Tumidithrix elongata</taxon>
    </lineage>
</organism>
<dbReference type="Proteomes" id="UP001333818">
    <property type="component" value="Unassembled WGS sequence"/>
</dbReference>
<sequence length="426" mass="47801">MDSDHNPQEENTTPYGDRPTTEENSDVKTDVVPENSVASENAPDLHNSETSSELVVENSQAILGNSIPVAEAPEIEVQTEHVSLATPEAQEVISSEVMSSNHLETLQQEAAALHAEIDRLKAAKQQILEGQITELQQAIARISQESLGELEQRKQELQASIAVLQRKQERLQNEMKTTYAGMSQDIAVRVQGFKDYLVGSLQDLVASAEKLDLVPPVSKAPEAVVVEKKPQEPPKLSEQSFGEFRHRIEQLLERYRTLPDYYGPAWKLRRTFESSHADRVANWFFAQAGRGAMRTMGTRLQNILVASATVSVLRSLYGEKIRVLILATAPERLGEWRRGFQDCLGLSRDNFGPEKGVVLFEDPDPLALKGDRLVTEELMPLIIIDEAEEFISVDLLRFPLVIAFGRDPDAKPSYSSRDRDRDFRDW</sequence>
<evidence type="ECO:0000313" key="3">
    <source>
        <dbReference type="EMBL" id="MEE3719064.1"/>
    </source>
</evidence>
<dbReference type="InterPro" id="IPR021437">
    <property type="entry name" value="DUF3086"/>
</dbReference>